<keyword evidence="3" id="KW-0862">Zinc</keyword>
<dbReference type="InterPro" id="IPR001841">
    <property type="entry name" value="Znf_RING"/>
</dbReference>
<evidence type="ECO:0000256" key="4">
    <source>
        <dbReference type="PROSITE-ProRule" id="PRU00175"/>
    </source>
</evidence>
<dbReference type="CDD" id="cd16495">
    <property type="entry name" value="RING_CH-C4HC3_MARCH"/>
    <property type="match status" value="1"/>
</dbReference>
<feature type="transmembrane region" description="Helical" evidence="6">
    <location>
        <begin position="440"/>
        <end position="459"/>
    </location>
</feature>
<keyword evidence="2 4" id="KW-0863">Zinc-finger</keyword>
<feature type="transmembrane region" description="Helical" evidence="6">
    <location>
        <begin position="341"/>
        <end position="363"/>
    </location>
</feature>
<dbReference type="PROSITE" id="PS51292">
    <property type="entry name" value="ZF_RING_CH"/>
    <property type="match status" value="1"/>
</dbReference>
<feature type="transmembrane region" description="Helical" evidence="6">
    <location>
        <begin position="579"/>
        <end position="600"/>
    </location>
</feature>
<evidence type="ECO:0000256" key="6">
    <source>
        <dbReference type="SAM" id="Phobius"/>
    </source>
</evidence>
<dbReference type="PANTHER" id="PTHR20893:SF2">
    <property type="entry name" value="LD08641P"/>
    <property type="match status" value="1"/>
</dbReference>
<feature type="domain" description="RING-type" evidence="7">
    <location>
        <begin position="506"/>
        <end position="555"/>
    </location>
</feature>
<sequence>MTRAGLTLRSPASALGAAQSLPPVAWQPEPSSQLALDTRIAAAVSLPSAGSEGNGDAISSSAAGICCRLSESLGGAFASVSNPVSNHTGQGGLNALGATHHSVGVGSDPHAIVEKLYRRHFSQGPGYPGGLALSAMLAGAGGSSDGSPNTSICAAGCGGNGECFSGVCYCKVEFAGGTCQEPNLSFYIAFSTIFYTICAISFVQLAICIRCEFQRHPGVSPSSSRLAHALRLTTQKALYGLICVATALRGFYFSSPDNAELKWAKSLLSAYYPLLLTGSSLIVCLWAELFHVRDARFDPPGFLTKSLLGFIVFNFVTYALLFLEMIASQYAGYHEAEQALLFRVFNGSFAVLMVIVVVAFLAYGVEVFIKIRGAFLTALGPHAEVSHVPDRSQQHQSRVGLVTYALLTLVTAIFILSDMTGPLWKDQIALVSRNVYEVSFRLMEIGLALWFPCVLWNCVQPQQLWILNPKRLLVRRPVQIRSSGFEDSARFSGDLGSVERLGPPECFICYDSDRRDAGPLIRPCNCRGDVSVVHHDCLKTWLVESAASSQCSRCKVCNEEYELERGEVWLPSGLSTMNWVQTCCVVALMGCSATAAILVVKLYTHIALRSLSVGLAIIVQYICLRVLGVGVLAAYKRARFSAVRIISRKLTHGREASAALMAAAKEGPHSVAAAVKHELAVVHQNQKLQTQQQQQQHQQQNDQPESTANTSI</sequence>
<feature type="transmembrane region" description="Helical" evidence="6">
    <location>
        <begin position="302"/>
        <end position="321"/>
    </location>
</feature>
<dbReference type="Proteomes" id="UP000192247">
    <property type="component" value="Unassembled WGS sequence"/>
</dbReference>
<dbReference type="PROSITE" id="PS50089">
    <property type="entry name" value="ZF_RING_2"/>
    <property type="match status" value="1"/>
</dbReference>
<dbReference type="Gene3D" id="3.30.40.10">
    <property type="entry name" value="Zinc/RING finger domain, C3HC4 (zinc finger)"/>
    <property type="match status" value="1"/>
</dbReference>
<dbReference type="EMBL" id="MNPL01001535">
    <property type="protein sequence ID" value="OQR79059.1"/>
    <property type="molecule type" value="Genomic_DNA"/>
</dbReference>
<evidence type="ECO:0000256" key="5">
    <source>
        <dbReference type="SAM" id="MobiDB-lite"/>
    </source>
</evidence>
<dbReference type="OrthoDB" id="2154780at2759"/>
<dbReference type="SUPFAM" id="SSF57850">
    <property type="entry name" value="RING/U-box"/>
    <property type="match status" value="1"/>
</dbReference>
<evidence type="ECO:0000256" key="1">
    <source>
        <dbReference type="ARBA" id="ARBA00022723"/>
    </source>
</evidence>
<comment type="caution">
    <text evidence="9">The sequence shown here is derived from an EMBL/GenBank/DDBJ whole genome shotgun (WGS) entry which is preliminary data.</text>
</comment>
<keyword evidence="6" id="KW-0472">Membrane</keyword>
<evidence type="ECO:0000256" key="2">
    <source>
        <dbReference type="ARBA" id="ARBA00022771"/>
    </source>
</evidence>
<feature type="domain" description="RING-CH-type" evidence="8">
    <location>
        <begin position="498"/>
        <end position="564"/>
    </location>
</feature>
<feature type="transmembrane region" description="Helical" evidence="6">
    <location>
        <begin position="401"/>
        <end position="420"/>
    </location>
</feature>
<keyword evidence="6" id="KW-0812">Transmembrane</keyword>
<feature type="compositionally biased region" description="Low complexity" evidence="5">
    <location>
        <begin position="686"/>
        <end position="703"/>
    </location>
</feature>
<dbReference type="InterPro" id="IPR013083">
    <property type="entry name" value="Znf_RING/FYVE/PHD"/>
</dbReference>
<feature type="region of interest" description="Disordered" evidence="5">
    <location>
        <begin position="686"/>
        <end position="712"/>
    </location>
</feature>
<name>A0A1V9Y013_9ACAR</name>
<dbReference type="STRING" id="418985.A0A1V9Y013"/>
<dbReference type="GO" id="GO:0008270">
    <property type="term" value="F:zinc ion binding"/>
    <property type="evidence" value="ECO:0007669"/>
    <property type="project" value="UniProtKB-KW"/>
</dbReference>
<feature type="transmembrane region" description="Helical" evidence="6">
    <location>
        <begin position="184"/>
        <end position="207"/>
    </location>
</feature>
<proteinExistence type="predicted"/>
<feature type="transmembrane region" description="Helical" evidence="6">
    <location>
        <begin position="270"/>
        <end position="290"/>
    </location>
</feature>
<dbReference type="Pfam" id="PF12906">
    <property type="entry name" value="RINGv"/>
    <property type="match status" value="1"/>
</dbReference>
<accession>A0A1V9Y013</accession>
<gene>
    <name evidence="9" type="ORF">BIW11_05994</name>
</gene>
<evidence type="ECO:0000259" key="7">
    <source>
        <dbReference type="PROSITE" id="PS50089"/>
    </source>
</evidence>
<dbReference type="InParanoid" id="A0A1V9Y013"/>
<keyword evidence="10" id="KW-1185">Reference proteome</keyword>
<organism evidence="9 10">
    <name type="scientific">Tropilaelaps mercedesae</name>
    <dbReference type="NCBI Taxonomy" id="418985"/>
    <lineage>
        <taxon>Eukaryota</taxon>
        <taxon>Metazoa</taxon>
        <taxon>Ecdysozoa</taxon>
        <taxon>Arthropoda</taxon>
        <taxon>Chelicerata</taxon>
        <taxon>Arachnida</taxon>
        <taxon>Acari</taxon>
        <taxon>Parasitiformes</taxon>
        <taxon>Mesostigmata</taxon>
        <taxon>Gamasina</taxon>
        <taxon>Dermanyssoidea</taxon>
        <taxon>Laelapidae</taxon>
        <taxon>Tropilaelaps</taxon>
    </lineage>
</organism>
<keyword evidence="1" id="KW-0479">Metal-binding</keyword>
<dbReference type="SMART" id="SM00744">
    <property type="entry name" value="RINGv"/>
    <property type="match status" value="1"/>
</dbReference>
<evidence type="ECO:0000313" key="9">
    <source>
        <dbReference type="EMBL" id="OQR79059.1"/>
    </source>
</evidence>
<evidence type="ECO:0000259" key="8">
    <source>
        <dbReference type="PROSITE" id="PS51292"/>
    </source>
</evidence>
<dbReference type="AlphaFoldDB" id="A0A1V9Y013"/>
<protein>
    <submittedName>
        <fullName evidence="9">Uncharacterized protein</fullName>
    </submittedName>
</protein>
<reference evidence="9 10" key="1">
    <citation type="journal article" date="2017" name="Gigascience">
        <title>Draft genome of the honey bee ectoparasitic mite, Tropilaelaps mercedesae, is shaped by the parasitic life history.</title>
        <authorList>
            <person name="Dong X."/>
            <person name="Armstrong S.D."/>
            <person name="Xia D."/>
            <person name="Makepeace B.L."/>
            <person name="Darby A.C."/>
            <person name="Kadowaki T."/>
        </authorList>
    </citation>
    <scope>NUCLEOTIDE SEQUENCE [LARGE SCALE GENOMIC DNA]</scope>
    <source>
        <strain evidence="9">Wuxi-XJTLU</strain>
    </source>
</reference>
<keyword evidence="6" id="KW-1133">Transmembrane helix</keyword>
<evidence type="ECO:0000313" key="10">
    <source>
        <dbReference type="Proteomes" id="UP000192247"/>
    </source>
</evidence>
<feature type="transmembrane region" description="Helical" evidence="6">
    <location>
        <begin position="612"/>
        <end position="635"/>
    </location>
</feature>
<dbReference type="InterPro" id="IPR011016">
    <property type="entry name" value="Znf_RING-CH"/>
</dbReference>
<dbReference type="PANTHER" id="PTHR20893">
    <property type="entry name" value="LD08641P"/>
    <property type="match status" value="1"/>
</dbReference>
<evidence type="ECO:0000256" key="3">
    <source>
        <dbReference type="ARBA" id="ARBA00022833"/>
    </source>
</evidence>
<feature type="transmembrane region" description="Helical" evidence="6">
    <location>
        <begin position="237"/>
        <end position="255"/>
    </location>
</feature>